<proteinExistence type="predicted"/>
<evidence type="ECO:0000313" key="1">
    <source>
        <dbReference type="EnsemblPlants" id="AET6Gv20896200.1"/>
    </source>
</evidence>
<reference evidence="1" key="5">
    <citation type="journal article" date="2021" name="G3 (Bethesda)">
        <title>Aegilops tauschii genome assembly Aet v5.0 features greater sequence contiguity and improved annotation.</title>
        <authorList>
            <person name="Wang L."/>
            <person name="Zhu T."/>
            <person name="Rodriguez J.C."/>
            <person name="Deal K.R."/>
            <person name="Dubcovsky J."/>
            <person name="McGuire P.E."/>
            <person name="Lux T."/>
            <person name="Spannagl M."/>
            <person name="Mayer K.F.X."/>
            <person name="Baldrich P."/>
            <person name="Meyers B.C."/>
            <person name="Huo N."/>
            <person name="Gu Y.Q."/>
            <person name="Zhou H."/>
            <person name="Devos K.M."/>
            <person name="Bennetzen J.L."/>
            <person name="Unver T."/>
            <person name="Budak H."/>
            <person name="Gulick P.J."/>
            <person name="Galiba G."/>
            <person name="Kalapos B."/>
            <person name="Nelson D.R."/>
            <person name="Li P."/>
            <person name="You F.M."/>
            <person name="Luo M.C."/>
            <person name="Dvorak J."/>
        </authorList>
    </citation>
    <scope>NUCLEOTIDE SEQUENCE [LARGE SCALE GENOMIC DNA]</scope>
    <source>
        <strain evidence="1">cv. AL8/78</strain>
    </source>
</reference>
<dbReference type="Proteomes" id="UP000015105">
    <property type="component" value="Chromosome 6D"/>
</dbReference>
<evidence type="ECO:0000313" key="2">
    <source>
        <dbReference type="Proteomes" id="UP000015105"/>
    </source>
</evidence>
<protein>
    <submittedName>
        <fullName evidence="1">Uncharacterized protein</fullName>
    </submittedName>
</protein>
<dbReference type="Gramene" id="AET6Gv20896200.1">
    <property type="protein sequence ID" value="AET6Gv20896200.1"/>
    <property type="gene ID" value="AET6Gv20896200"/>
</dbReference>
<reference evidence="2" key="2">
    <citation type="journal article" date="2017" name="Nat. Plants">
        <title>The Aegilops tauschii genome reveals multiple impacts of transposons.</title>
        <authorList>
            <person name="Zhao G."/>
            <person name="Zou C."/>
            <person name="Li K."/>
            <person name="Wang K."/>
            <person name="Li T."/>
            <person name="Gao L."/>
            <person name="Zhang X."/>
            <person name="Wang H."/>
            <person name="Yang Z."/>
            <person name="Liu X."/>
            <person name="Jiang W."/>
            <person name="Mao L."/>
            <person name="Kong X."/>
            <person name="Jiao Y."/>
            <person name="Jia J."/>
        </authorList>
    </citation>
    <scope>NUCLEOTIDE SEQUENCE [LARGE SCALE GENOMIC DNA]</scope>
    <source>
        <strain evidence="2">cv. AL8/78</strain>
    </source>
</reference>
<organism evidence="1 2">
    <name type="scientific">Aegilops tauschii subsp. strangulata</name>
    <name type="common">Goatgrass</name>
    <dbReference type="NCBI Taxonomy" id="200361"/>
    <lineage>
        <taxon>Eukaryota</taxon>
        <taxon>Viridiplantae</taxon>
        <taxon>Streptophyta</taxon>
        <taxon>Embryophyta</taxon>
        <taxon>Tracheophyta</taxon>
        <taxon>Spermatophyta</taxon>
        <taxon>Magnoliopsida</taxon>
        <taxon>Liliopsida</taxon>
        <taxon>Poales</taxon>
        <taxon>Poaceae</taxon>
        <taxon>BOP clade</taxon>
        <taxon>Pooideae</taxon>
        <taxon>Triticodae</taxon>
        <taxon>Triticeae</taxon>
        <taxon>Triticinae</taxon>
        <taxon>Aegilops</taxon>
    </lineage>
</organism>
<dbReference type="EnsemblPlants" id="AET6Gv20896200.1">
    <property type="protein sequence ID" value="AET6Gv20896200.1"/>
    <property type="gene ID" value="AET6Gv20896200"/>
</dbReference>
<keyword evidence="2" id="KW-1185">Reference proteome</keyword>
<dbReference type="AlphaFoldDB" id="A0A453PXJ3"/>
<accession>A0A453PXJ3</accession>
<sequence>MQVLRVSRWFKRSLRAIFRRRENGHAQRRASQVQVGAGRGVADDRRREGAAPWLLAPARLCIVRGGRAVVGVFKKQTVQTG</sequence>
<reference evidence="2" key="1">
    <citation type="journal article" date="2014" name="Science">
        <title>Ancient hybridizations among the ancestral genomes of bread wheat.</title>
        <authorList>
            <consortium name="International Wheat Genome Sequencing Consortium,"/>
            <person name="Marcussen T."/>
            <person name="Sandve S.R."/>
            <person name="Heier L."/>
            <person name="Spannagl M."/>
            <person name="Pfeifer M."/>
            <person name="Jakobsen K.S."/>
            <person name="Wulff B.B."/>
            <person name="Steuernagel B."/>
            <person name="Mayer K.F."/>
            <person name="Olsen O.A."/>
        </authorList>
    </citation>
    <scope>NUCLEOTIDE SEQUENCE [LARGE SCALE GENOMIC DNA]</scope>
    <source>
        <strain evidence="2">cv. AL8/78</strain>
    </source>
</reference>
<name>A0A453PXJ3_AEGTS</name>
<reference evidence="1" key="4">
    <citation type="submission" date="2019-03" db="UniProtKB">
        <authorList>
            <consortium name="EnsemblPlants"/>
        </authorList>
    </citation>
    <scope>IDENTIFICATION</scope>
</reference>
<reference evidence="1" key="3">
    <citation type="journal article" date="2017" name="Nature">
        <title>Genome sequence of the progenitor of the wheat D genome Aegilops tauschii.</title>
        <authorList>
            <person name="Luo M.C."/>
            <person name="Gu Y.Q."/>
            <person name="Puiu D."/>
            <person name="Wang H."/>
            <person name="Twardziok S.O."/>
            <person name="Deal K.R."/>
            <person name="Huo N."/>
            <person name="Zhu T."/>
            <person name="Wang L."/>
            <person name="Wang Y."/>
            <person name="McGuire P.E."/>
            <person name="Liu S."/>
            <person name="Long H."/>
            <person name="Ramasamy R.K."/>
            <person name="Rodriguez J.C."/>
            <person name="Van S.L."/>
            <person name="Yuan L."/>
            <person name="Wang Z."/>
            <person name="Xia Z."/>
            <person name="Xiao L."/>
            <person name="Anderson O.D."/>
            <person name="Ouyang S."/>
            <person name="Liang Y."/>
            <person name="Zimin A.V."/>
            <person name="Pertea G."/>
            <person name="Qi P."/>
            <person name="Bennetzen J.L."/>
            <person name="Dai X."/>
            <person name="Dawson M.W."/>
            <person name="Muller H.G."/>
            <person name="Kugler K."/>
            <person name="Rivarola-Duarte L."/>
            <person name="Spannagl M."/>
            <person name="Mayer K.F.X."/>
            <person name="Lu F.H."/>
            <person name="Bevan M.W."/>
            <person name="Leroy P."/>
            <person name="Li P."/>
            <person name="You F.M."/>
            <person name="Sun Q."/>
            <person name="Liu Z."/>
            <person name="Lyons E."/>
            <person name="Wicker T."/>
            <person name="Salzberg S.L."/>
            <person name="Devos K.M."/>
            <person name="Dvorak J."/>
        </authorList>
    </citation>
    <scope>NUCLEOTIDE SEQUENCE [LARGE SCALE GENOMIC DNA]</scope>
    <source>
        <strain evidence="1">cv. AL8/78</strain>
    </source>
</reference>